<dbReference type="RefSeq" id="XP_017781117.1">
    <property type="nucleotide sequence ID" value="XM_017925628.1"/>
</dbReference>
<protein>
    <submittedName>
        <fullName evidence="3">Outer dense fiber protein 3-like</fullName>
    </submittedName>
</protein>
<dbReference type="Pfam" id="PF07004">
    <property type="entry name" value="SHIPPO-rpt"/>
    <property type="match status" value="5"/>
</dbReference>
<evidence type="ECO:0000313" key="3">
    <source>
        <dbReference type="RefSeq" id="XP_017781117.1"/>
    </source>
</evidence>
<dbReference type="InterPro" id="IPR010736">
    <property type="entry name" value="SHIPPO-rpt"/>
</dbReference>
<gene>
    <name evidence="3" type="primary">LOC108565940</name>
</gene>
<sequence length="233" mass="24466">MARHGPGPGAYLLPPTVGYEKHDPSKYRNPQYSMGRQSGLGGKGIGPGPSYDIANMTRYGKATPPAYSLSSRRKDVSSGPATPGPGTYTLDPGKTYPAYTMAPRFPDLSRSATPAPNQYSQPSTLGPKVPHKPAAAAYSLSGNHGALAKNIGPGPAQYGGIPVDIYRLKPPKFSMMGRHPDHAGAMNPGPAAYLPKMPKSCSGGYSFGNRTINNPYVTADDVVPCYKGTGNNV</sequence>
<dbReference type="GeneID" id="108565940"/>
<keyword evidence="2" id="KW-1185">Reference proteome</keyword>
<dbReference type="InterPro" id="IPR051291">
    <property type="entry name" value="CIMAP"/>
</dbReference>
<proteinExistence type="predicted"/>
<name>A0ABM1N2R7_NICVS</name>
<dbReference type="PANTHER" id="PTHR21580">
    <property type="entry name" value="SHIPPO-1-RELATED"/>
    <property type="match status" value="1"/>
</dbReference>
<organism evidence="2 3">
    <name type="scientific">Nicrophorus vespilloides</name>
    <name type="common">Boreal carrion beetle</name>
    <dbReference type="NCBI Taxonomy" id="110193"/>
    <lineage>
        <taxon>Eukaryota</taxon>
        <taxon>Metazoa</taxon>
        <taxon>Ecdysozoa</taxon>
        <taxon>Arthropoda</taxon>
        <taxon>Hexapoda</taxon>
        <taxon>Insecta</taxon>
        <taxon>Pterygota</taxon>
        <taxon>Neoptera</taxon>
        <taxon>Endopterygota</taxon>
        <taxon>Coleoptera</taxon>
        <taxon>Polyphaga</taxon>
        <taxon>Staphyliniformia</taxon>
        <taxon>Silphidae</taxon>
        <taxon>Nicrophorinae</taxon>
        <taxon>Nicrophorus</taxon>
    </lineage>
</organism>
<reference evidence="3" key="1">
    <citation type="submission" date="2025-08" db="UniProtKB">
        <authorList>
            <consortium name="RefSeq"/>
        </authorList>
    </citation>
    <scope>IDENTIFICATION</scope>
    <source>
        <tissue evidence="3">Whole Larva</tissue>
    </source>
</reference>
<feature type="region of interest" description="Disordered" evidence="1">
    <location>
        <begin position="64"/>
        <end position="95"/>
    </location>
</feature>
<evidence type="ECO:0000256" key="1">
    <source>
        <dbReference type="SAM" id="MobiDB-lite"/>
    </source>
</evidence>
<evidence type="ECO:0000313" key="2">
    <source>
        <dbReference type="Proteomes" id="UP000695000"/>
    </source>
</evidence>
<accession>A0ABM1N2R7</accession>
<dbReference type="Proteomes" id="UP000695000">
    <property type="component" value="Unplaced"/>
</dbReference>
<dbReference type="PANTHER" id="PTHR21580:SF28">
    <property type="entry name" value="BOREALIN N-TERMINAL DOMAIN-CONTAINING PROTEIN-RELATED"/>
    <property type="match status" value="1"/>
</dbReference>
<feature type="region of interest" description="Disordered" evidence="1">
    <location>
        <begin position="109"/>
        <end position="132"/>
    </location>
</feature>
<feature type="compositionally biased region" description="Polar residues" evidence="1">
    <location>
        <begin position="110"/>
        <end position="124"/>
    </location>
</feature>